<keyword evidence="3" id="KW-1185">Reference proteome</keyword>
<sequence>MNEKSLHIIIISLLLICSTVFNLASMQDDFANDQLVENCGDSMELPGDLEEADSEECYDYRKQLDSLYSGLVSDQFYYHEPECGKPIFNFITPPPQA</sequence>
<evidence type="ECO:0000313" key="2">
    <source>
        <dbReference type="EMBL" id="NOU58178.1"/>
    </source>
</evidence>
<comment type="caution">
    <text evidence="2">The sequence shown here is derived from an EMBL/GenBank/DDBJ whole genome shotgun (WGS) entry which is preliminary data.</text>
</comment>
<gene>
    <name evidence="2" type="ORF">ELS83_00010</name>
</gene>
<accession>A0ABX1WQE3</accession>
<feature type="transmembrane region" description="Helical" evidence="1">
    <location>
        <begin position="6"/>
        <end position="24"/>
    </location>
</feature>
<proteinExistence type="predicted"/>
<dbReference type="Proteomes" id="UP000732105">
    <property type="component" value="Unassembled WGS sequence"/>
</dbReference>
<keyword evidence="1" id="KW-0812">Transmembrane</keyword>
<evidence type="ECO:0000256" key="1">
    <source>
        <dbReference type="SAM" id="Phobius"/>
    </source>
</evidence>
<reference evidence="2 3" key="1">
    <citation type="submission" date="2018-12" db="EMBL/GenBank/DDBJ databases">
        <title>Marinifilum JC070 sp. nov., a marine bacterium isolated from Yongle Blue Hole in the South China Sea.</title>
        <authorList>
            <person name="Fu T."/>
        </authorList>
    </citation>
    <scope>NUCLEOTIDE SEQUENCE [LARGE SCALE GENOMIC DNA]</scope>
    <source>
        <strain evidence="2 3">JC070</strain>
    </source>
</reference>
<protein>
    <recommendedName>
        <fullName evidence="4">Transmembrane protein</fullName>
    </recommendedName>
</protein>
<name>A0ABX1WQE3_9BACT</name>
<evidence type="ECO:0000313" key="3">
    <source>
        <dbReference type="Proteomes" id="UP000732105"/>
    </source>
</evidence>
<keyword evidence="1" id="KW-0472">Membrane</keyword>
<organism evidence="2 3">
    <name type="scientific">Marinifilum caeruleilacunae</name>
    <dbReference type="NCBI Taxonomy" id="2499076"/>
    <lineage>
        <taxon>Bacteria</taxon>
        <taxon>Pseudomonadati</taxon>
        <taxon>Bacteroidota</taxon>
        <taxon>Bacteroidia</taxon>
        <taxon>Marinilabiliales</taxon>
        <taxon>Marinifilaceae</taxon>
    </lineage>
</organism>
<dbReference type="EMBL" id="RZNH01000001">
    <property type="protein sequence ID" value="NOU58178.1"/>
    <property type="molecule type" value="Genomic_DNA"/>
</dbReference>
<dbReference type="RefSeq" id="WP_171593449.1">
    <property type="nucleotide sequence ID" value="NZ_RZNH01000001.1"/>
</dbReference>
<keyword evidence="1" id="KW-1133">Transmembrane helix</keyword>
<evidence type="ECO:0008006" key="4">
    <source>
        <dbReference type="Google" id="ProtNLM"/>
    </source>
</evidence>